<accession>A0A6J7WJP2</accession>
<sequence>MNPLNEAQYNLLNEKYSDAITLAKNGMLANGIDALIPMYEELTGQKMKTNCSDCKMDMMILFVISMKAYEYVKNVTITQNVEWEKQEKVIEQTKKKRKKNA</sequence>
<organism evidence="1">
    <name type="scientific">uncultured Caudovirales phage</name>
    <dbReference type="NCBI Taxonomy" id="2100421"/>
    <lineage>
        <taxon>Viruses</taxon>
        <taxon>Duplodnaviria</taxon>
        <taxon>Heunggongvirae</taxon>
        <taxon>Uroviricota</taxon>
        <taxon>Caudoviricetes</taxon>
        <taxon>Peduoviridae</taxon>
        <taxon>Maltschvirus</taxon>
        <taxon>Maltschvirus maltsch</taxon>
    </lineage>
</organism>
<reference evidence="1" key="1">
    <citation type="submission" date="2020-05" db="EMBL/GenBank/DDBJ databases">
        <authorList>
            <person name="Chiriac C."/>
            <person name="Salcher M."/>
            <person name="Ghai R."/>
            <person name="Kavagutti S V."/>
        </authorList>
    </citation>
    <scope>NUCLEOTIDE SEQUENCE</scope>
</reference>
<protein>
    <submittedName>
        <fullName evidence="1">Uncharacterized protein</fullName>
    </submittedName>
</protein>
<evidence type="ECO:0000313" key="1">
    <source>
        <dbReference type="EMBL" id="CAB5218299.1"/>
    </source>
</evidence>
<name>A0A6J7WJP2_9CAUD</name>
<proteinExistence type="predicted"/>
<dbReference type="EMBL" id="LR798265">
    <property type="protein sequence ID" value="CAB5218299.1"/>
    <property type="molecule type" value="Genomic_DNA"/>
</dbReference>
<gene>
    <name evidence="1" type="ORF">UFOVP212_5</name>
</gene>